<evidence type="ECO:0000313" key="1">
    <source>
        <dbReference type="EMBL" id="CDQ09507.1"/>
    </source>
</evidence>
<dbReference type="AlphaFoldDB" id="A0A060ULK2"/>
<reference evidence="1" key="1">
    <citation type="submission" date="2014-03" db="EMBL/GenBank/DDBJ databases">
        <authorList>
            <person name="Genoscope - CEA"/>
        </authorList>
    </citation>
    <scope>NUCLEOTIDE SEQUENCE [LARGE SCALE GENOMIC DNA]</scope>
    <source>
        <strain evidence="1">CF27</strain>
    </source>
</reference>
<name>A0A060ULK2_9PROT</name>
<comment type="caution">
    <text evidence="1">The sequence shown here is derived from an EMBL/GenBank/DDBJ whole genome shotgun (WGS) entry which is preliminary data.</text>
</comment>
<gene>
    <name evidence="1" type="ORF">AFERRI_30153</name>
</gene>
<dbReference type="EMBL" id="CCCS020000023">
    <property type="protein sequence ID" value="CDQ09507.1"/>
    <property type="molecule type" value="Genomic_DNA"/>
</dbReference>
<protein>
    <submittedName>
        <fullName evidence="1">Uncharacterized protein</fullName>
    </submittedName>
</protein>
<reference evidence="1" key="2">
    <citation type="submission" date="2014-07" db="EMBL/GenBank/DDBJ databases">
        <title>Initial genome analysis of the psychrotolerant acidophile Acidithiobacillus ferrivorans CF27: insights into iron and sulfur oxidation pathways and into biofilm formation.</title>
        <authorList>
            <person name="Talla E."/>
            <person name="Hedrich S."/>
            <person name="Mangenot S."/>
            <person name="Ji B."/>
            <person name="Johnson D.B."/>
            <person name="Barbe V."/>
            <person name="Bonnefoy V."/>
        </authorList>
    </citation>
    <scope>NUCLEOTIDE SEQUENCE [LARGE SCALE GENOMIC DNA]</scope>
    <source>
        <strain evidence="1">CF27</strain>
    </source>
</reference>
<sequence>MPLKQGTNLRRVHTMLLGNRIDGFNPWIASSPTLSLNAAPYTFRFDALIAFSLPDNKLKPLSQIWGPL</sequence>
<proteinExistence type="predicted"/>
<accession>A0A060ULK2</accession>
<organism evidence="1">
    <name type="scientific">Acidithiobacillus ferrivorans</name>
    <dbReference type="NCBI Taxonomy" id="160808"/>
    <lineage>
        <taxon>Bacteria</taxon>
        <taxon>Pseudomonadati</taxon>
        <taxon>Pseudomonadota</taxon>
        <taxon>Acidithiobacillia</taxon>
        <taxon>Acidithiobacillales</taxon>
        <taxon>Acidithiobacillaceae</taxon>
        <taxon>Acidithiobacillus</taxon>
    </lineage>
</organism>